<dbReference type="GO" id="GO:0016020">
    <property type="term" value="C:membrane"/>
    <property type="evidence" value="ECO:0007669"/>
    <property type="project" value="GOC"/>
</dbReference>
<evidence type="ECO:0000256" key="2">
    <source>
        <dbReference type="ARBA" id="ARBA00022676"/>
    </source>
</evidence>
<evidence type="ECO:0000256" key="1">
    <source>
        <dbReference type="ARBA" id="ARBA00006739"/>
    </source>
</evidence>
<organism evidence="5 6">
    <name type="scientific">Bacillus paranthracis</name>
    <dbReference type="NCBI Taxonomy" id="2026186"/>
    <lineage>
        <taxon>Bacteria</taxon>
        <taxon>Bacillati</taxon>
        <taxon>Bacillota</taxon>
        <taxon>Bacilli</taxon>
        <taxon>Bacillales</taxon>
        <taxon>Bacillaceae</taxon>
        <taxon>Bacillus</taxon>
        <taxon>Bacillus cereus group</taxon>
    </lineage>
</organism>
<dbReference type="PANTHER" id="PTHR43398">
    <property type="entry name" value="DOLICHOL-PHOSPHATE MANNOSYLTRANSFERASE SUBUNIT 1"/>
    <property type="match status" value="1"/>
</dbReference>
<protein>
    <submittedName>
        <fullName evidence="5">Glycosyltransferase</fullName>
        <ecNumber evidence="5">2.4.-.-</ecNumber>
    </submittedName>
</protein>
<dbReference type="EC" id="2.4.-.-" evidence="5"/>
<dbReference type="SUPFAM" id="SSF53448">
    <property type="entry name" value="Nucleotide-diphospho-sugar transferases"/>
    <property type="match status" value="2"/>
</dbReference>
<dbReference type="RefSeq" id="WP_000335276.1">
    <property type="nucleotide sequence ID" value="NZ_JAMXJY010000001.1"/>
</dbReference>
<gene>
    <name evidence="5" type="ORF">P6U19_18530</name>
</gene>
<keyword evidence="3 5" id="KW-0808">Transferase</keyword>
<dbReference type="AlphaFoldDB" id="A0AAJ1NMU4"/>
<evidence type="ECO:0000256" key="3">
    <source>
        <dbReference type="ARBA" id="ARBA00022679"/>
    </source>
</evidence>
<feature type="domain" description="Glycosyltransferase 2-like" evidence="4">
    <location>
        <begin position="267"/>
        <end position="383"/>
    </location>
</feature>
<proteinExistence type="inferred from homology"/>
<dbReference type="InterPro" id="IPR001173">
    <property type="entry name" value="Glyco_trans_2-like"/>
</dbReference>
<reference evidence="5" key="1">
    <citation type="submission" date="2023-03" db="EMBL/GenBank/DDBJ databases">
        <title>Genetic diversity of Bacillus cereus sensu lato isolates from Slovenia.</title>
        <authorList>
            <person name="Abdelli M."/>
        </authorList>
    </citation>
    <scope>NUCLEOTIDE SEQUENCE</scope>
    <source>
        <strain evidence="5">SIBC39</strain>
    </source>
</reference>
<dbReference type="InterPro" id="IPR039528">
    <property type="entry name" value="DPM1-like"/>
</dbReference>
<evidence type="ECO:0000259" key="4">
    <source>
        <dbReference type="Pfam" id="PF00535"/>
    </source>
</evidence>
<dbReference type="Proteomes" id="UP001216801">
    <property type="component" value="Unassembled WGS sequence"/>
</dbReference>
<name>A0AAJ1NMU4_9BACI</name>
<accession>A0AAJ1NMU4</accession>
<dbReference type="GO" id="GO:0009247">
    <property type="term" value="P:glycolipid biosynthetic process"/>
    <property type="evidence" value="ECO:0007669"/>
    <property type="project" value="TreeGrafter"/>
</dbReference>
<evidence type="ECO:0000313" key="5">
    <source>
        <dbReference type="EMBL" id="MDG0954588.1"/>
    </source>
</evidence>
<dbReference type="Gene3D" id="3.90.550.10">
    <property type="entry name" value="Spore Coat Polysaccharide Biosynthesis Protein SpsA, Chain A"/>
    <property type="match status" value="2"/>
</dbReference>
<dbReference type="GO" id="GO:0004582">
    <property type="term" value="F:dolichyl-phosphate beta-D-mannosyltransferase activity"/>
    <property type="evidence" value="ECO:0007669"/>
    <property type="project" value="InterPro"/>
</dbReference>
<dbReference type="FunFam" id="3.90.550.10:FF:000134">
    <property type="entry name" value="Glycosyl transferase family 2"/>
    <property type="match status" value="1"/>
</dbReference>
<feature type="domain" description="Glycosyltransferase 2-like" evidence="4">
    <location>
        <begin position="7"/>
        <end position="128"/>
    </location>
</feature>
<comment type="similarity">
    <text evidence="1">Belongs to the glycosyltransferase 2 family.</text>
</comment>
<keyword evidence="2 5" id="KW-0328">Glycosyltransferase</keyword>
<dbReference type="EMBL" id="JARPRR010000015">
    <property type="protein sequence ID" value="MDG0954588.1"/>
    <property type="molecule type" value="Genomic_DNA"/>
</dbReference>
<dbReference type="Pfam" id="PF00535">
    <property type="entry name" value="Glycos_transf_2"/>
    <property type="match status" value="2"/>
</dbReference>
<comment type="caution">
    <text evidence="5">The sequence shown here is derived from an EMBL/GenBank/DDBJ whole genome shotgun (WGS) entry which is preliminary data.</text>
</comment>
<evidence type="ECO:0000313" key="6">
    <source>
        <dbReference type="Proteomes" id="UP001216801"/>
    </source>
</evidence>
<dbReference type="PANTHER" id="PTHR43398:SF1">
    <property type="entry name" value="DOLICHOL-PHOSPHATE MANNOSYLTRANSFERASE SUBUNIT 1"/>
    <property type="match status" value="1"/>
</dbReference>
<dbReference type="InterPro" id="IPR029044">
    <property type="entry name" value="Nucleotide-diphossugar_trans"/>
</dbReference>
<sequence>MCKNSISIIIPIRHKIKNLPRILEACEQLQPLEIILTINGDIQDSIESADPYNFEIITLEEPIDSTNLYVIGAKKAKGQYLLFLDENYMVPPPLLIQFLQPLQNGSTDVVLNNLDDFFYQKQQPNIAMIWQQVTNHFFHRPDLHVNSLLFPPYAMTKEVLDVITPNSLSNPILAQMKIIEHKFRICDQFNISIPQVPSFPSTQLIHYHLEAIANWINIEQNPRGNYTDNNRRRDIILELQNGEQRAIPKIITGKEFYSNTYGNKQLSIIIPVQNEEKTIESIIFEVQKLKPFEIIVIVNGSTDKTEELAKGCGATVISYEEALGIDTGRAVGAYFAKGDILLFIDGDFLIPSSDLLPFVQSIQNGADLALNKLEHYYMYRLPYTIVTACKYAVNLACNRKDLGMGSTTAVPHAFSRKCIDTIGFDSLLSPTLSQVKTILAGFHVQNVHSVDVDKLNRVRPEKHFSKEGCLSLATQQIIGDHIEAISYLIEQKEYF</sequence>